<evidence type="ECO:0000259" key="14">
    <source>
        <dbReference type="Pfam" id="PF00999"/>
    </source>
</evidence>
<feature type="transmembrane region" description="Helical" evidence="13">
    <location>
        <begin position="674"/>
        <end position="697"/>
    </location>
</feature>
<feature type="transmembrane region" description="Helical" evidence="13">
    <location>
        <begin position="1463"/>
        <end position="1488"/>
    </location>
</feature>
<feature type="transmembrane region" description="Helical" evidence="13">
    <location>
        <begin position="221"/>
        <end position="240"/>
    </location>
</feature>
<feature type="transmembrane region" description="Helical" evidence="13">
    <location>
        <begin position="157"/>
        <end position="179"/>
    </location>
</feature>
<sequence length="1892" mass="202996">MATSSVCPAPMTATSNGSWDGDNPLHHSLPLIILQICLVLVVTRSLAFLLRPLRQPRVIAEIIGGILLGPSALGRSKRFMDNVFPKQSMTVLDTLANIGLLFFLFLVGLELDLRSVRRTGKGALAIAVAGITLPFALGIGTSVVLRHTIVEGARQGPFLVFMGVALSITAFPVLARILAELKLLTTDLGRMAMSAAAVNDVAAWILLALAIALSGSGSPLTSLWVLLTGIGFVACVAIFLRPVLAWMARRSLEGEPVKESYVCATLAIVLAAGFATDAIGIHALFGAFMVGVVVPKEGPFAGVIIEKVEDLVSGLFLPLYFVSSGLKTNVATIRGARSWGLLVLVITNACLGKIAGTVIASLIAKIPIREAFTLGFLMNTKGLVELIVLNIGKDRKGGILLGPSALGRSKRFMDNVFPKQGMVALETMANVGLLFFLFLVGLELDLRSIRRISKGALAIAIAGITLPFALGIGTAVVLRHTIVVGARQGPFLVFMGVALSITAFPVLARILAELKLLTTDLGRMAMSAAAVNDVVARILLALALALSGSGSPLISLWVLLTSIGFIACVAFFLRPALAWVARRSLEGEPVKESYVCAILAVVLAASFANDVIGIHALFGAFMVGVVVPKDEPFAGVIIEKVEDLVFGLFLPLYFVSSGLKTNIATIRGSRSWGLLVLVITNACLGKIGGTVIASLIVKIPIREAVTLGFLMNTKGVIELIVLNIGKDRKVLDDETFTIMVLMALFTTFITTPIVKGIYKPARRAARYQHRTVERSDMDSKLRVLACFHGVRNIPTMINLVEISRGIRHRRLTVYALHLMELSERSSAISMVHKAHRNGLPFWDRRDNTDHMVVAFEAYRQLSAVAIRPMTAISVLDTIHEDIVASALQKRAALILLPFHKTQQLDGTLESVGHAYHLINQRVLRHAPCSVAILVDRGLGGAAQVSSSEVSYTVVVLFFGGPDDREALSYGALMAEHPGISLTVLRFLPPPAENLNQSVEDEACISKFRSNSRPSDGFLGYEESPAADMAGIIAAIKNLGRHNLFLVGRSPPAVALVEKSDCPELGPVGSYLASAEFSTIASSGVGEKAPRLWLPLTPLTVSLVVPWFGRWEDDENRASPERKIAMATASVCPAPMTATSNGSWDGDNPLHHSLPLIILQICLVLVVTRSLAFLLRPLRQPRVIAEIIGGILLGPSALGRSKRFMDNVFPKQGMTVLDTIANIGLLFFLFLVGLELDLRSIRRTGKGALAIAIAGITLPFVLGIGTSVVLRHTIVKGAHQGPFLVFMGVALSITAFPVLARILAELKLLTTDVGRMAMSAAAVNDVAAWILLALAIALSGSGSPLISLWVLLTGIGFAACVAIFLRPVLAWMARRSLEGEPVKESYVCATLAIVLAAGFATDAIGIHALFGAFMVGVVVPKDGPFAGVISEKVEDLVSGLFLPLYFVSSGLKTNVATIRGARSWGLLVLVITNACLGKIAGTIIASLVAKIPIREAFTLGFLMNTKGLVELIVLNIGKDRKVLNDETFAIMVLMALFTTFITTPIVMGIYKPAGRAAPYKHRTIERSDKNSELRVLACFHGLRNVPTMINLAEISRGIRHRRLTLYAMHLMELSERSSAISMVHKARRNGLPFWNRRDNTDHMVVAFEAYRQLSAVAILPMTAISDLDTMHEDIVASALQKRAALILLPFHKMQQLDGTLESVGHAYHLINQRVLRHAPCSVAILVDRGLGGAAQVSSSEVSYTVVVLFFGGPDDREALSYGALMAEHPGISLTVLRFLPALAENLNQSVEDEACISKFRANLQPSDGFLGYEESAAADMDGIIAAIKNLGRHNLFVVGRSPPAVALVEKSDCPELGPVGSYLASAEFSTTASVLIIQRYDPSGETSRLVEEC</sequence>
<dbReference type="GO" id="GO:0006885">
    <property type="term" value="P:regulation of pH"/>
    <property type="evidence" value="ECO:0007669"/>
    <property type="project" value="TreeGrafter"/>
</dbReference>
<keyword evidence="9 13" id="KW-1133">Transmembrane helix</keyword>
<dbReference type="InterPro" id="IPR050794">
    <property type="entry name" value="CPA2_transporter"/>
</dbReference>
<dbReference type="Proteomes" id="UP001055439">
    <property type="component" value="Chromosome 5"/>
</dbReference>
<feature type="transmembrane region" description="Helical" evidence="13">
    <location>
        <begin position="1247"/>
        <end position="1269"/>
    </location>
</feature>
<keyword evidence="11 13" id="KW-0472">Membrane</keyword>
<evidence type="ECO:0000256" key="11">
    <source>
        <dbReference type="ARBA" id="ARBA00023136"/>
    </source>
</evidence>
<dbReference type="InterPro" id="IPR006153">
    <property type="entry name" value="Cation/H_exchanger_TM"/>
</dbReference>
<dbReference type="OrthoDB" id="2687058at2759"/>
<dbReference type="Gene3D" id="3.40.50.12370">
    <property type="match status" value="1"/>
</dbReference>
<feature type="transmembrane region" description="Helical" evidence="13">
    <location>
        <begin position="594"/>
        <end position="624"/>
    </location>
</feature>
<keyword evidence="5" id="KW-0050">Antiport</keyword>
<evidence type="ECO:0000256" key="9">
    <source>
        <dbReference type="ARBA" id="ARBA00022989"/>
    </source>
</evidence>
<feature type="transmembrane region" description="Helical" evidence="13">
    <location>
        <begin position="1091"/>
        <end position="1108"/>
    </location>
</feature>
<accession>A0A9E7K7X1</accession>
<dbReference type="InterPro" id="IPR038770">
    <property type="entry name" value="Na+/solute_symporter_sf"/>
</dbReference>
<evidence type="ECO:0000256" key="4">
    <source>
        <dbReference type="ARBA" id="ARBA00022448"/>
    </source>
</evidence>
<keyword evidence="6" id="KW-0633">Potassium transport</keyword>
<organism evidence="17 18">
    <name type="scientific">Musa troglodytarum</name>
    <name type="common">fe'i banana</name>
    <dbReference type="NCBI Taxonomy" id="320322"/>
    <lineage>
        <taxon>Eukaryota</taxon>
        <taxon>Viridiplantae</taxon>
        <taxon>Streptophyta</taxon>
        <taxon>Embryophyta</taxon>
        <taxon>Tracheophyta</taxon>
        <taxon>Spermatophyta</taxon>
        <taxon>Magnoliopsida</taxon>
        <taxon>Liliopsida</taxon>
        <taxon>Zingiberales</taxon>
        <taxon>Musaceae</taxon>
        <taxon>Musa</taxon>
    </lineage>
</organism>
<dbReference type="PANTHER" id="PTHR32468">
    <property type="entry name" value="CATION/H + ANTIPORTER"/>
    <property type="match status" value="1"/>
</dbReference>
<evidence type="ECO:0000256" key="13">
    <source>
        <dbReference type="SAM" id="Phobius"/>
    </source>
</evidence>
<feature type="domain" description="Cation/H(+) antiporter C-terminal" evidence="16">
    <location>
        <begin position="1742"/>
        <end position="1879"/>
    </location>
</feature>
<feature type="transmembrane region" description="Helical" evidence="13">
    <location>
        <begin position="456"/>
        <end position="478"/>
    </location>
</feature>
<feature type="transmembrane region" description="Helical" evidence="13">
    <location>
        <begin position="1345"/>
        <end position="1364"/>
    </location>
</feature>
<evidence type="ECO:0000313" key="17">
    <source>
        <dbReference type="EMBL" id="URE07744.1"/>
    </source>
</evidence>
<comment type="function">
    <text evidence="1">May function as sodium-coupled metabolite transporter across the chloroplast envelope.</text>
</comment>
<dbReference type="InterPro" id="IPR057291">
    <property type="entry name" value="CHX17_2nd"/>
</dbReference>
<reference evidence="17" key="1">
    <citation type="submission" date="2022-05" db="EMBL/GenBank/DDBJ databases">
        <title>The Musa troglodytarum L. genome provides insights into the mechanism of non-climacteric behaviour and enrichment of carotenoids.</title>
        <authorList>
            <person name="Wang J."/>
        </authorList>
    </citation>
    <scope>NUCLEOTIDE SEQUENCE</scope>
    <source>
        <tissue evidence="17">Leaf</tissue>
    </source>
</reference>
<feature type="transmembrane region" description="Helical" evidence="13">
    <location>
        <begin position="341"/>
        <end position="364"/>
    </location>
</feature>
<evidence type="ECO:0000259" key="15">
    <source>
        <dbReference type="Pfam" id="PF23256"/>
    </source>
</evidence>
<dbReference type="Pfam" id="PF23256">
    <property type="entry name" value="CHX17_2nd"/>
    <property type="match status" value="2"/>
</dbReference>
<feature type="transmembrane region" description="Helical" evidence="13">
    <location>
        <begin position="1385"/>
        <end position="1409"/>
    </location>
</feature>
<dbReference type="GO" id="GO:0009941">
    <property type="term" value="C:chloroplast envelope"/>
    <property type="evidence" value="ECO:0007669"/>
    <property type="project" value="UniProtKB-SubCell"/>
</dbReference>
<evidence type="ECO:0000256" key="3">
    <source>
        <dbReference type="ARBA" id="ARBA00004141"/>
    </source>
</evidence>
<feature type="transmembrane region" description="Helical" evidence="13">
    <location>
        <begin position="123"/>
        <end position="145"/>
    </location>
</feature>
<feature type="transmembrane region" description="Helical" evidence="13">
    <location>
        <begin position="490"/>
        <end position="512"/>
    </location>
</feature>
<feature type="transmembrane region" description="Helical" evidence="13">
    <location>
        <begin position="1218"/>
        <end position="1235"/>
    </location>
</feature>
<feature type="transmembrane region" description="Helical" evidence="13">
    <location>
        <begin position="524"/>
        <end position="547"/>
    </location>
</feature>
<feature type="transmembrane region" description="Helical" evidence="13">
    <location>
        <begin position="261"/>
        <end position="291"/>
    </location>
</feature>
<feature type="domain" description="Cation/H(+) antiporter central" evidence="15">
    <location>
        <begin position="1600"/>
        <end position="1737"/>
    </location>
</feature>
<feature type="transmembrane region" description="Helical" evidence="13">
    <location>
        <begin position="736"/>
        <end position="758"/>
    </location>
</feature>
<dbReference type="GO" id="GO:0015297">
    <property type="term" value="F:antiporter activity"/>
    <property type="evidence" value="ECO:0007669"/>
    <property type="project" value="UniProtKB-KW"/>
</dbReference>
<dbReference type="PANTHER" id="PTHR32468:SF100">
    <property type="entry name" value="OS12G0616500 PROTEIN"/>
    <property type="match status" value="1"/>
</dbReference>
<dbReference type="GO" id="GO:0012505">
    <property type="term" value="C:endomembrane system"/>
    <property type="evidence" value="ECO:0007669"/>
    <property type="project" value="TreeGrafter"/>
</dbReference>
<name>A0A9E7K7X1_9LILI</name>
<keyword evidence="10" id="KW-0406">Ion transport</keyword>
<proteinExistence type="inferred from homology"/>
<dbReference type="Pfam" id="PF23259">
    <property type="entry name" value="CHX17_C"/>
    <property type="match status" value="2"/>
</dbReference>
<feature type="domain" description="Cation/H+ exchanger transmembrane" evidence="14">
    <location>
        <begin position="398"/>
        <end position="754"/>
    </location>
</feature>
<dbReference type="GO" id="GO:0006813">
    <property type="term" value="P:potassium ion transport"/>
    <property type="evidence" value="ECO:0007669"/>
    <property type="project" value="UniProtKB-KW"/>
</dbReference>
<evidence type="ECO:0000256" key="8">
    <source>
        <dbReference type="ARBA" id="ARBA00022958"/>
    </source>
</evidence>
<feature type="transmembrane region" description="Helical" evidence="13">
    <location>
        <begin position="422"/>
        <end position="444"/>
    </location>
</feature>
<keyword evidence="18" id="KW-1185">Reference proteome</keyword>
<evidence type="ECO:0000256" key="2">
    <source>
        <dbReference type="ARBA" id="ARBA00004119"/>
    </source>
</evidence>
<comment type="similarity">
    <text evidence="12">Belongs to the monovalent cation:proton antiporter 2 (CPA2) transporter (TC 2.A.37) family. CHX (TC 2.A.37.4) subfamily.</text>
</comment>
<dbReference type="Gene3D" id="1.20.1530.20">
    <property type="match status" value="3"/>
</dbReference>
<evidence type="ECO:0000256" key="1">
    <source>
        <dbReference type="ARBA" id="ARBA00003198"/>
    </source>
</evidence>
<keyword evidence="8" id="KW-0630">Potassium</keyword>
<evidence type="ECO:0000313" key="18">
    <source>
        <dbReference type="Proteomes" id="UP001055439"/>
    </source>
</evidence>
<protein>
    <submittedName>
        <fullName evidence="17">Sodium/hydrogen exchanger family</fullName>
    </submittedName>
</protein>
<feature type="domain" description="Cation/H+ exchanger transmembrane" evidence="14">
    <location>
        <begin position="1169"/>
        <end position="1545"/>
    </location>
</feature>
<feature type="transmembrane region" description="Helical" evidence="13">
    <location>
        <begin position="553"/>
        <end position="573"/>
    </location>
</feature>
<feature type="transmembrane region" description="Helical" evidence="13">
    <location>
        <begin position="191"/>
        <end position="215"/>
    </location>
</feature>
<dbReference type="Pfam" id="PF00999">
    <property type="entry name" value="Na_H_Exchanger"/>
    <property type="match status" value="3"/>
</dbReference>
<evidence type="ECO:0000256" key="7">
    <source>
        <dbReference type="ARBA" id="ARBA00022692"/>
    </source>
</evidence>
<comment type="subcellular location">
    <subcellularLocation>
        <location evidence="3">Membrane</location>
        <topology evidence="3">Multi-pass membrane protein</topology>
    </subcellularLocation>
    <subcellularLocation>
        <location evidence="2">Plastid</location>
        <location evidence="2">Chloroplast envelope</location>
    </subcellularLocation>
</comment>
<evidence type="ECO:0000256" key="5">
    <source>
        <dbReference type="ARBA" id="ARBA00022449"/>
    </source>
</evidence>
<evidence type="ECO:0000256" key="12">
    <source>
        <dbReference type="ARBA" id="ARBA00038341"/>
    </source>
</evidence>
<evidence type="ECO:0000259" key="16">
    <source>
        <dbReference type="Pfam" id="PF23259"/>
    </source>
</evidence>
<feature type="domain" description="Cation/H(+) antiporter central" evidence="15">
    <location>
        <begin position="809"/>
        <end position="946"/>
    </location>
</feature>
<feature type="transmembrane region" description="Helical" evidence="13">
    <location>
        <begin position="1181"/>
        <end position="1198"/>
    </location>
</feature>
<feature type="transmembrane region" description="Helical" evidence="13">
    <location>
        <begin position="57"/>
        <end position="74"/>
    </location>
</feature>
<feature type="transmembrane region" description="Helical" evidence="13">
    <location>
        <begin position="311"/>
        <end position="329"/>
    </location>
</feature>
<keyword evidence="4" id="KW-0813">Transport</keyword>
<evidence type="ECO:0000256" key="6">
    <source>
        <dbReference type="ARBA" id="ARBA00022538"/>
    </source>
</evidence>
<feature type="transmembrane region" description="Helical" evidence="13">
    <location>
        <begin position="644"/>
        <end position="662"/>
    </location>
</feature>
<feature type="transmembrane region" description="Helical" evidence="13">
    <location>
        <begin position="1495"/>
        <end position="1515"/>
    </location>
</feature>
<feature type="domain" description="Cation/H(+) antiporter C-terminal" evidence="16">
    <location>
        <begin position="951"/>
        <end position="1082"/>
    </location>
</feature>
<feature type="transmembrane region" description="Helical" evidence="13">
    <location>
        <begin position="29"/>
        <end position="50"/>
    </location>
</feature>
<dbReference type="InterPro" id="IPR057290">
    <property type="entry name" value="CHX17_C"/>
</dbReference>
<dbReference type="FunFam" id="1.20.1530.20:FF:000003">
    <property type="entry name" value="Cation/H(+) antiporter 15"/>
    <property type="match status" value="3"/>
</dbReference>
<evidence type="ECO:0000256" key="10">
    <source>
        <dbReference type="ARBA" id="ARBA00023065"/>
    </source>
</evidence>
<feature type="transmembrane region" description="Helical" evidence="13">
    <location>
        <begin position="1527"/>
        <end position="1549"/>
    </location>
</feature>
<dbReference type="GO" id="GO:1902600">
    <property type="term" value="P:proton transmembrane transport"/>
    <property type="evidence" value="ECO:0007669"/>
    <property type="project" value="InterPro"/>
</dbReference>
<dbReference type="EMBL" id="CP097507">
    <property type="protein sequence ID" value="URE07744.1"/>
    <property type="molecule type" value="Genomic_DNA"/>
</dbReference>
<dbReference type="GO" id="GO:0016020">
    <property type="term" value="C:membrane"/>
    <property type="evidence" value="ECO:0007669"/>
    <property type="project" value="UniProtKB-SubCell"/>
</dbReference>
<feature type="transmembrane region" description="Helical" evidence="13">
    <location>
        <begin position="94"/>
        <end position="111"/>
    </location>
</feature>
<gene>
    <name evidence="17" type="ORF">MUK42_19667</name>
</gene>
<keyword evidence="7 13" id="KW-0812">Transmembrane</keyword>
<feature type="transmembrane region" description="Helical" evidence="13">
    <location>
        <begin position="1315"/>
        <end position="1339"/>
    </location>
</feature>
<feature type="transmembrane region" description="Helical" evidence="13">
    <location>
        <begin position="1281"/>
        <end position="1303"/>
    </location>
</feature>
<feature type="domain" description="Cation/H+ exchanger transmembrane" evidence="14">
    <location>
        <begin position="45"/>
        <end position="394"/>
    </location>
</feature>
<feature type="transmembrane region" description="Helical" evidence="13">
    <location>
        <begin position="1153"/>
        <end position="1174"/>
    </location>
</feature>